<evidence type="ECO:0000313" key="2">
    <source>
        <dbReference type="Proteomes" id="UP000000495"/>
    </source>
</evidence>
<dbReference type="HOGENOM" id="CLU_3419079_0_0_0"/>
<dbReference type="KEGG" id="puv:PUV_07000"/>
<gene>
    <name evidence="1" type="ordered locus">PUV_07000</name>
</gene>
<reference key="1">
    <citation type="journal article" date="2011" name="Mol. Biol. Evol.">
        <title>Unity in variety -- the pan-genome of the Chlamydiae.</title>
        <authorList>
            <person name="Collingro A."/>
            <person name="Tischler P."/>
            <person name="Weinmaier T."/>
            <person name="Penz T."/>
            <person name="Heinz E."/>
            <person name="Brunham R.C."/>
            <person name="Read T.D."/>
            <person name="Bavoil P.M."/>
            <person name="Sachse K."/>
            <person name="Kahane S."/>
            <person name="Friedman M.G."/>
            <person name="Rattei T."/>
            <person name="Myers G.S.A."/>
            <person name="Horn M."/>
        </authorList>
    </citation>
    <scope>NUCLEOTIDE SEQUENCE</scope>
    <source>
        <strain>UV7</strain>
    </source>
</reference>
<name>F8KXS0_PARAV</name>
<dbReference type="Proteomes" id="UP000000495">
    <property type="component" value="Chromosome"/>
</dbReference>
<reference evidence="1 2" key="2">
    <citation type="journal article" date="2011" name="Mol. Biol. Evol.">
        <title>Unity in variety--the pan-genome of the Chlamydiae.</title>
        <authorList>
            <person name="Collingro A."/>
            <person name="Tischler P."/>
            <person name="Weinmaier T."/>
            <person name="Penz T."/>
            <person name="Heinz E."/>
            <person name="Brunham R.C."/>
            <person name="Read T.D."/>
            <person name="Bavoil P.M."/>
            <person name="Sachse K."/>
            <person name="Kahane S."/>
            <person name="Friedman M.G."/>
            <person name="Rattei T."/>
            <person name="Myers G.S."/>
            <person name="Horn M."/>
        </authorList>
    </citation>
    <scope>NUCLEOTIDE SEQUENCE [LARGE SCALE GENOMIC DNA]</scope>
    <source>
        <strain evidence="2">UV7</strain>
    </source>
</reference>
<dbReference type="AlphaFoldDB" id="F8KXS0"/>
<proteinExistence type="predicted"/>
<evidence type="ECO:0000313" key="1">
    <source>
        <dbReference type="EMBL" id="CCB85650.1"/>
    </source>
</evidence>
<keyword evidence="2" id="KW-1185">Reference proteome</keyword>
<protein>
    <submittedName>
        <fullName evidence="1">Uncharacterized protein</fullName>
    </submittedName>
</protein>
<accession>F8KXS0</accession>
<organism evidence="1 2">
    <name type="scientific">Parachlamydia acanthamoebae (strain UV7)</name>
    <dbReference type="NCBI Taxonomy" id="765952"/>
    <lineage>
        <taxon>Bacteria</taxon>
        <taxon>Pseudomonadati</taxon>
        <taxon>Chlamydiota</taxon>
        <taxon>Chlamydiia</taxon>
        <taxon>Parachlamydiales</taxon>
        <taxon>Parachlamydiaceae</taxon>
        <taxon>Parachlamydia</taxon>
    </lineage>
</organism>
<sequence>MHAYLIAQDGQSDEALNKNLLFMQS</sequence>
<dbReference type="EMBL" id="FR872580">
    <property type="protein sequence ID" value="CCB85650.1"/>
    <property type="molecule type" value="Genomic_DNA"/>
</dbReference>